<reference evidence="4 5" key="1">
    <citation type="submission" date="2023-11" db="EMBL/GenBank/DDBJ databases">
        <title>An acidophilic fungus is an integral part of prey digestion in a carnivorous sundew plant.</title>
        <authorList>
            <person name="Tsai I.J."/>
        </authorList>
    </citation>
    <scope>NUCLEOTIDE SEQUENCE [LARGE SCALE GENOMIC DNA]</scope>
    <source>
        <strain evidence="4">169a</strain>
    </source>
</reference>
<evidence type="ECO:0000259" key="3">
    <source>
        <dbReference type="Pfam" id="PF25550"/>
    </source>
</evidence>
<dbReference type="AlphaFoldDB" id="A0AAQ3R8B9"/>
<feature type="transmembrane region" description="Helical" evidence="2">
    <location>
        <begin position="751"/>
        <end position="775"/>
    </location>
</feature>
<accession>A0AAQ3R8B9</accession>
<dbReference type="EMBL" id="CP138581">
    <property type="protein sequence ID" value="WPG98784.1"/>
    <property type="molecule type" value="Genomic_DNA"/>
</dbReference>
<dbReference type="Proteomes" id="UP001303373">
    <property type="component" value="Chromosome 2"/>
</dbReference>
<dbReference type="PANTHER" id="PTHR35408:SF3">
    <property type="entry name" value="GLYCOSYLTRANSFERASE 2-LIKE DOMAIN-CONTAINING PROTEIN"/>
    <property type="match status" value="1"/>
</dbReference>
<evidence type="ECO:0000256" key="2">
    <source>
        <dbReference type="SAM" id="Phobius"/>
    </source>
</evidence>
<protein>
    <recommendedName>
        <fullName evidence="3">DUF7928 domain-containing protein</fullName>
    </recommendedName>
</protein>
<name>A0AAQ3R8B9_9PEZI</name>
<keyword evidence="2" id="KW-0812">Transmembrane</keyword>
<dbReference type="InterPro" id="IPR057688">
    <property type="entry name" value="DUF7928"/>
</dbReference>
<sequence length="862" mass="98238">MESPMLSIGNGRSQARERSKKQQKRFIEHEVQECYQALKYIYTSLNDENKTQNPNVHCIAAFIRCYADIYVSAPTMADPALEKLVQRQQMEAAITLGGKLIEEALETAGLADSLMLPNRLTSFAIHRSIESYMNDARISGRIPGACFFKHEQILLVWDSQVGNLKDWAEDIVEMIRRGTQKSSRLALPIENLENQGTNIELSSGRPAEPDDGKSLERNSTYGGAVVTGCSLMCTFIATLGCLTKDVAVYYFTQTHDWKSWLWLLVVPLFAMCIYSLIYWALLIVAELCDFLFNKQTSSAAYSGSLPSLQVAAESGLRLPHLTVIIPVYKESLKGVIVPTANSILEAAGYYQLHGGEINILFCDDGLQLIDYESREERKKFYEINRFGFVARPKHNVPNDYYDSGTTYLRKGIFKKASNMNNCLHMSQLVEQKIKDWVVRDGEHALQRNAYYGDALVEVLVENPIQWADGDIRIGSYLFMVDSDTRLPRDSLLYAMIEALLSPEVGVLQLTPRIMQVTATPLENWMAFYDTQKTYMAMMASRLAPWFESSSTNGLLYNYAALLKVMIPDDQLDHKIFDERYIFAEADLAARLQGQGFTCRVMRNYSRKGIFLHEGCCLTLWDAMAKWEKDVYAWCELFSSGPIYRWIFKTPMSPFLFREIVNGFPVAHNLWIMQRWTWYAISALAFPFAVFVFFYLGWDLSKMPWNIRNYTIILLCFFAVVYPMSLLPLIVWNSRQYKQSLARSLAIQVKNLGFTTVYHLGVPGRTLVVFWCYFLGFRMSWGATAKEPERTNFWIQLFRTVKGFKYSLPAAFIILIGMIVGRVGVPAHFQITNALAVVPLATLGSSYLLMLLLGTLDGVGLYW</sequence>
<dbReference type="InterPro" id="IPR029044">
    <property type="entry name" value="Nucleotide-diphossugar_trans"/>
</dbReference>
<dbReference type="SUPFAM" id="SSF53448">
    <property type="entry name" value="Nucleotide-diphospho-sugar transferases"/>
    <property type="match status" value="1"/>
</dbReference>
<feature type="region of interest" description="Disordered" evidence="1">
    <location>
        <begin position="1"/>
        <end position="23"/>
    </location>
</feature>
<feature type="transmembrane region" description="Helical" evidence="2">
    <location>
        <begin position="675"/>
        <end position="697"/>
    </location>
</feature>
<keyword evidence="2" id="KW-0472">Membrane</keyword>
<feature type="domain" description="DUF7928" evidence="3">
    <location>
        <begin position="36"/>
        <end position="174"/>
    </location>
</feature>
<organism evidence="4 5">
    <name type="scientific">Acrodontium crateriforme</name>
    <dbReference type="NCBI Taxonomy" id="150365"/>
    <lineage>
        <taxon>Eukaryota</taxon>
        <taxon>Fungi</taxon>
        <taxon>Dikarya</taxon>
        <taxon>Ascomycota</taxon>
        <taxon>Pezizomycotina</taxon>
        <taxon>Dothideomycetes</taxon>
        <taxon>Dothideomycetidae</taxon>
        <taxon>Mycosphaerellales</taxon>
        <taxon>Teratosphaeriaceae</taxon>
        <taxon>Acrodontium</taxon>
    </lineage>
</organism>
<keyword evidence="5" id="KW-1185">Reference proteome</keyword>
<feature type="transmembrane region" description="Helical" evidence="2">
    <location>
        <begin position="805"/>
        <end position="824"/>
    </location>
</feature>
<dbReference type="PANTHER" id="PTHR35408">
    <property type="entry name" value="CHROMOSOME 15, WHOLE GENOME SHOTGUN SEQUENCE"/>
    <property type="match status" value="1"/>
</dbReference>
<keyword evidence="2" id="KW-1133">Transmembrane helix</keyword>
<gene>
    <name evidence="4" type="ORF">R9X50_00158000</name>
</gene>
<dbReference type="Pfam" id="PF25550">
    <property type="entry name" value="DUF7928"/>
    <property type="match status" value="1"/>
</dbReference>
<feature type="transmembrane region" description="Helical" evidence="2">
    <location>
        <begin position="836"/>
        <end position="855"/>
    </location>
</feature>
<proteinExistence type="predicted"/>
<feature type="transmembrane region" description="Helical" evidence="2">
    <location>
        <begin position="260"/>
        <end position="285"/>
    </location>
</feature>
<feature type="transmembrane region" description="Helical" evidence="2">
    <location>
        <begin position="221"/>
        <end position="240"/>
    </location>
</feature>
<evidence type="ECO:0000313" key="4">
    <source>
        <dbReference type="EMBL" id="WPG98784.1"/>
    </source>
</evidence>
<feature type="transmembrane region" description="Helical" evidence="2">
    <location>
        <begin position="709"/>
        <end position="731"/>
    </location>
</feature>
<evidence type="ECO:0000256" key="1">
    <source>
        <dbReference type="SAM" id="MobiDB-lite"/>
    </source>
</evidence>
<evidence type="ECO:0000313" key="5">
    <source>
        <dbReference type="Proteomes" id="UP001303373"/>
    </source>
</evidence>